<keyword evidence="1" id="KW-0809">Transit peptide</keyword>
<proteinExistence type="inferred from homology"/>
<dbReference type="STRING" id="41688.A0A2N3MYW6"/>
<dbReference type="InterPro" id="IPR004274">
    <property type="entry name" value="FCP1_dom"/>
</dbReference>
<dbReference type="VEuPathDB" id="FungiDB:jhhlp_008742"/>
<dbReference type="OrthoDB" id="1711508at2759"/>
<dbReference type="InterPro" id="IPR023214">
    <property type="entry name" value="HAD_sf"/>
</dbReference>
<keyword evidence="1" id="KW-0653">Protein transport</keyword>
<evidence type="ECO:0000313" key="4">
    <source>
        <dbReference type="EMBL" id="PKS05368.1"/>
    </source>
</evidence>
<keyword evidence="5" id="KW-1185">Reference proteome</keyword>
<evidence type="ECO:0000256" key="2">
    <source>
        <dbReference type="SAM" id="MobiDB-lite"/>
    </source>
</evidence>
<dbReference type="AlphaFoldDB" id="A0A2N3MYW6"/>
<dbReference type="GO" id="GO:0015031">
    <property type="term" value="P:protein transport"/>
    <property type="evidence" value="ECO:0007669"/>
    <property type="project" value="UniProtKB-KW"/>
</dbReference>
<evidence type="ECO:0000256" key="1">
    <source>
        <dbReference type="RuleBase" id="RU365079"/>
    </source>
</evidence>
<sequence>MDVTAHQDSGLHPILSQPRAAMVGQPARLPVRPSPYHDASLNQMQTYHPFYQGNHGIPYIPSYLHPTALGAPHHTSQTQRAGIIAQRHFYSQLNPLEAPKVNQPKPKKKKGNKAQSAGEHYPAKSAVDQAIRLTVGDHRSGSPTPLQDYNDQANLPPVETSTKQDLLVILDLNGTLLYRPKASKKPSSFVARPWAVEFVAYCVENFTTVIWSSAQPRNVKAMVDKLLPADIRGKLVAIWDRDRFDLDPRSYHNKVVCYKQLKIVWSDQVVSKAHPNSLRNGRWTQANTVLIDDSPEKAKSEPYNHLEVPSFVSGKPETDVLHQVHEYLNKLSYQEDVSKYIRQSPFRVDPDV</sequence>
<feature type="region of interest" description="Disordered" evidence="2">
    <location>
        <begin position="96"/>
        <end position="123"/>
    </location>
</feature>
<comment type="similarity">
    <text evidence="1">Belongs to the TIM50 family.</text>
</comment>
<evidence type="ECO:0000259" key="3">
    <source>
        <dbReference type="PROSITE" id="PS50969"/>
    </source>
</evidence>
<dbReference type="GO" id="GO:0005744">
    <property type="term" value="C:TIM23 mitochondrial import inner membrane translocase complex"/>
    <property type="evidence" value="ECO:0007669"/>
    <property type="project" value="UniProtKB-UniRule"/>
</dbReference>
<dbReference type="Proteomes" id="UP000233524">
    <property type="component" value="Unassembled WGS sequence"/>
</dbReference>
<keyword evidence="1" id="KW-0811">Translocation</keyword>
<keyword evidence="1" id="KW-0496">Mitochondrion</keyword>
<comment type="function">
    <text evidence="1">Essential component of the TIM23 complex, a complex that mediates the translocation of transit peptide-containing proteins across the mitochondrial inner membrane.</text>
</comment>
<dbReference type="Gene3D" id="3.40.50.1000">
    <property type="entry name" value="HAD superfamily/HAD-like"/>
    <property type="match status" value="1"/>
</dbReference>
<organism evidence="4 5">
    <name type="scientific">Lomentospora prolificans</name>
    <dbReference type="NCBI Taxonomy" id="41688"/>
    <lineage>
        <taxon>Eukaryota</taxon>
        <taxon>Fungi</taxon>
        <taxon>Dikarya</taxon>
        <taxon>Ascomycota</taxon>
        <taxon>Pezizomycotina</taxon>
        <taxon>Sordariomycetes</taxon>
        <taxon>Hypocreomycetidae</taxon>
        <taxon>Microascales</taxon>
        <taxon>Microascaceae</taxon>
        <taxon>Lomentospora</taxon>
    </lineage>
</organism>
<gene>
    <name evidence="4" type="ORF">jhhlp_008742</name>
</gene>
<accession>A0A2N3MYW6</accession>
<dbReference type="Pfam" id="PF03031">
    <property type="entry name" value="NIF"/>
    <property type="match status" value="1"/>
</dbReference>
<dbReference type="InParanoid" id="A0A2N3MYW6"/>
<dbReference type="EMBL" id="NLAX01001623">
    <property type="protein sequence ID" value="PKS05368.1"/>
    <property type="molecule type" value="Genomic_DNA"/>
</dbReference>
<feature type="domain" description="FCP1 homology" evidence="3">
    <location>
        <begin position="161"/>
        <end position="331"/>
    </location>
</feature>
<dbReference type="SUPFAM" id="SSF56784">
    <property type="entry name" value="HAD-like"/>
    <property type="match status" value="1"/>
</dbReference>
<dbReference type="PANTHER" id="PTHR12210">
    <property type="entry name" value="DULLARD PROTEIN PHOSPHATASE"/>
    <property type="match status" value="1"/>
</dbReference>
<reference evidence="4 5" key="1">
    <citation type="journal article" date="2017" name="G3 (Bethesda)">
        <title>First Draft Genome Sequence of the Pathogenic Fungus Lomentospora prolificans (Formerly Scedosporium prolificans).</title>
        <authorList>
            <person name="Luo R."/>
            <person name="Zimin A."/>
            <person name="Workman R."/>
            <person name="Fan Y."/>
            <person name="Pertea G."/>
            <person name="Grossman N."/>
            <person name="Wear M.P."/>
            <person name="Jia B."/>
            <person name="Miller H."/>
            <person name="Casadevall A."/>
            <person name="Timp W."/>
            <person name="Zhang S.X."/>
            <person name="Salzberg S.L."/>
        </authorList>
    </citation>
    <scope>NUCLEOTIDE SEQUENCE [LARGE SCALE GENOMIC DNA]</scope>
    <source>
        <strain evidence="4 5">JHH-5317</strain>
    </source>
</reference>
<dbReference type="SMART" id="SM00577">
    <property type="entry name" value="CPDc"/>
    <property type="match status" value="1"/>
</dbReference>
<evidence type="ECO:0000313" key="5">
    <source>
        <dbReference type="Proteomes" id="UP000233524"/>
    </source>
</evidence>
<comment type="subunit">
    <text evidence="1">Component of the TIM23 complex.</text>
</comment>
<comment type="caution">
    <text evidence="4">The sequence shown here is derived from an EMBL/GenBank/DDBJ whole genome shotgun (WGS) entry which is preliminary data.</text>
</comment>
<keyword evidence="1" id="KW-0813">Transport</keyword>
<dbReference type="InterPro" id="IPR036412">
    <property type="entry name" value="HAD-like_sf"/>
</dbReference>
<dbReference type="PROSITE" id="PS50969">
    <property type="entry name" value="FCP1"/>
    <property type="match status" value="1"/>
</dbReference>
<protein>
    <recommendedName>
        <fullName evidence="1">Mitochondrial import inner membrane translocase subunit TIM50</fullName>
    </recommendedName>
</protein>
<name>A0A2N3MYW6_9PEZI</name>
<comment type="subcellular location">
    <subcellularLocation>
        <location evidence="1">Mitochondrion inner membrane</location>
        <topology evidence="1">Single-pass membrane protein</topology>
    </subcellularLocation>
</comment>
<dbReference type="InterPro" id="IPR050365">
    <property type="entry name" value="TIM50"/>
</dbReference>